<name>A0ACC1Q4S5_9APHY</name>
<keyword evidence="2" id="KW-1185">Reference proteome</keyword>
<organism evidence="1 2">
    <name type="scientific">Trametes sanguinea</name>
    <dbReference type="NCBI Taxonomy" id="158606"/>
    <lineage>
        <taxon>Eukaryota</taxon>
        <taxon>Fungi</taxon>
        <taxon>Dikarya</taxon>
        <taxon>Basidiomycota</taxon>
        <taxon>Agaricomycotina</taxon>
        <taxon>Agaricomycetes</taxon>
        <taxon>Polyporales</taxon>
        <taxon>Polyporaceae</taxon>
        <taxon>Trametes</taxon>
    </lineage>
</organism>
<sequence>MEGSTRDHLAFLYDRQLKDVDDLIAHLEFKPAAKPGHAAWLSDGDSDTSIDDADWDVINEDLFMMRLREYLRGKGHPNHPYIQELVAPEVIAAAADDELLRARAFLQMMSGSDLLPADPNWKLKVRRATCVMLCKGLMQSSCSSTSITLEIALQGEPPIPAPLGVHACFYEATVTIDEGLRNLLRQERTPSSEIALAFEAWLHGAVLGPNDFSMV</sequence>
<comment type="caution">
    <text evidence="1">The sequence shown here is derived from an EMBL/GenBank/DDBJ whole genome shotgun (WGS) entry which is preliminary data.</text>
</comment>
<gene>
    <name evidence="1" type="ORF">NUW54_g2597</name>
</gene>
<dbReference type="Proteomes" id="UP001144978">
    <property type="component" value="Unassembled WGS sequence"/>
</dbReference>
<protein>
    <submittedName>
        <fullName evidence="1">Uncharacterized protein</fullName>
    </submittedName>
</protein>
<reference evidence="1" key="1">
    <citation type="submission" date="2022-08" db="EMBL/GenBank/DDBJ databases">
        <title>Genome Sequence of Pycnoporus sanguineus.</title>
        <authorList>
            <person name="Buettner E."/>
        </authorList>
    </citation>
    <scope>NUCLEOTIDE SEQUENCE</scope>
    <source>
        <strain evidence="1">CG-C14</strain>
    </source>
</reference>
<evidence type="ECO:0000313" key="2">
    <source>
        <dbReference type="Proteomes" id="UP001144978"/>
    </source>
</evidence>
<evidence type="ECO:0000313" key="1">
    <source>
        <dbReference type="EMBL" id="KAJ3010068.1"/>
    </source>
</evidence>
<dbReference type="EMBL" id="JANSHE010000499">
    <property type="protein sequence ID" value="KAJ3010068.1"/>
    <property type="molecule type" value="Genomic_DNA"/>
</dbReference>
<accession>A0ACC1Q4S5</accession>
<proteinExistence type="predicted"/>